<dbReference type="AlphaFoldDB" id="A0A643FZR3"/>
<dbReference type="PANTHER" id="PTHR42722:SF1">
    <property type="entry name" value="VALINE DEHYDROGENASE"/>
    <property type="match status" value="1"/>
</dbReference>
<feature type="domain" description="Glutamate/phenylalanine/leucine/valine/L-tryptophan dehydrogenase C-terminal" evidence="7">
    <location>
        <begin position="175"/>
        <end position="378"/>
    </location>
</feature>
<dbReference type="InterPro" id="IPR006095">
    <property type="entry name" value="Glu/Leu/Phe/Val/Trp_DH"/>
</dbReference>
<dbReference type="Pfam" id="PF00208">
    <property type="entry name" value="ELFV_dehydrog"/>
    <property type="match status" value="1"/>
</dbReference>
<dbReference type="InterPro" id="IPR033524">
    <property type="entry name" value="Glu/Leu/Phe/Val_DH_AS"/>
</dbReference>
<evidence type="ECO:0000256" key="6">
    <source>
        <dbReference type="RuleBase" id="RU004417"/>
    </source>
</evidence>
<dbReference type="EMBL" id="CP062804">
    <property type="protein sequence ID" value="QOT80380.1"/>
    <property type="molecule type" value="Genomic_DNA"/>
</dbReference>
<keyword evidence="3 5" id="KW-0520">NAD</keyword>
<dbReference type="PANTHER" id="PTHR42722">
    <property type="entry name" value="LEUCINE DEHYDROGENASE"/>
    <property type="match status" value="1"/>
</dbReference>
<dbReference type="InterPro" id="IPR016211">
    <property type="entry name" value="Glu/Phe/Leu/Val/Trp_DH_bac/arc"/>
</dbReference>
<dbReference type="SMART" id="SM00839">
    <property type="entry name" value="ELFV_dehydrog"/>
    <property type="match status" value="1"/>
</dbReference>
<dbReference type="PIRSF" id="PIRSF000188">
    <property type="entry name" value="Phe_leu_dh"/>
    <property type="match status" value="1"/>
</dbReference>
<proteinExistence type="inferred from homology"/>
<dbReference type="FunFam" id="3.40.50.10860:FF:000010">
    <property type="entry name" value="Leucine dehydrogenase"/>
    <property type="match status" value="1"/>
</dbReference>
<reference evidence="8 9" key="1">
    <citation type="submission" date="2020-10" db="EMBL/GenBank/DDBJ databases">
        <title>Complete genome sequence of Cupriavidus basilensis CCUG 49340T.</title>
        <authorList>
            <person name="Salva-Serra F."/>
            <person name="Donoso R.A."/>
            <person name="Cho K.H."/>
            <person name="Yoo J.A."/>
            <person name="Lee K."/>
            <person name="Yoon S.-H."/>
            <person name="Perez-Pantoja D."/>
            <person name="Moore E.R.B."/>
        </authorList>
    </citation>
    <scope>NUCLEOTIDE SEQUENCE [LARGE SCALE GENOMIC DNA]</scope>
    <source>
        <strain evidence="9">CCUG 49340</strain>
    </source>
</reference>
<feature type="active site" description="Proton donor/acceptor" evidence="4">
    <location>
        <position position="111"/>
    </location>
</feature>
<dbReference type="InterPro" id="IPR006097">
    <property type="entry name" value="Glu/Leu/Phe/Val/Trp_DH_dimer"/>
</dbReference>
<dbReference type="Pfam" id="PF02812">
    <property type="entry name" value="ELFV_dehydrog_N"/>
    <property type="match status" value="1"/>
</dbReference>
<evidence type="ECO:0000256" key="4">
    <source>
        <dbReference type="PIRSR" id="PIRSR000188-1"/>
    </source>
</evidence>
<dbReference type="InterPro" id="IPR006096">
    <property type="entry name" value="Glu/Leu/Phe/Val/Trp_DH_C"/>
</dbReference>
<dbReference type="CDD" id="cd01075">
    <property type="entry name" value="NAD_bind_Leu_Phe_Val_DH"/>
    <property type="match status" value="1"/>
</dbReference>
<comment type="similarity">
    <text evidence="1 6">Belongs to the Glu/Leu/Phe/Val dehydrogenases family.</text>
</comment>
<evidence type="ECO:0000313" key="9">
    <source>
        <dbReference type="Proteomes" id="UP000397656"/>
    </source>
</evidence>
<dbReference type="Proteomes" id="UP000397656">
    <property type="component" value="Chromosome 2"/>
</dbReference>
<accession>A0A643FZR3</accession>
<dbReference type="PRINTS" id="PR00082">
    <property type="entry name" value="GLFDHDRGNASE"/>
</dbReference>
<evidence type="ECO:0000256" key="5">
    <source>
        <dbReference type="PIRSR" id="PIRSR000188-2"/>
    </source>
</evidence>
<dbReference type="GO" id="GO:0006520">
    <property type="term" value="P:amino acid metabolic process"/>
    <property type="evidence" value="ECO:0007669"/>
    <property type="project" value="InterPro"/>
</dbReference>
<dbReference type="InterPro" id="IPR046346">
    <property type="entry name" value="Aminoacid_DH-like_N_sf"/>
</dbReference>
<dbReference type="SUPFAM" id="SSF51735">
    <property type="entry name" value="NAD(P)-binding Rossmann-fold domains"/>
    <property type="match status" value="1"/>
</dbReference>
<dbReference type="Gene3D" id="3.40.50.720">
    <property type="entry name" value="NAD(P)-binding Rossmann-like Domain"/>
    <property type="match status" value="1"/>
</dbReference>
<dbReference type="Gene3D" id="3.40.50.10860">
    <property type="entry name" value="Leucine Dehydrogenase, chain A, domain 1"/>
    <property type="match status" value="1"/>
</dbReference>
<sequence length="380" mass="39944">MQCTRKAKVSLCAPNLHGEDALTERINAEAAGRLFGTGEGPSHERVTLATDPESGLQAIIAIYSTSLGPAFGGCRYWAYPTESDALTDALRLSQGMAYKNALADLPFGGGKAVILRTPAQTDRTKLFRAFGRMVESLGGRYITAEDVGTTVEDMVAARTQTRYISGMPREGTFGGNPSPKTAYGVFVGIEAAVRYVLDHSSLQGVSVAVQGLGSVGWDLCRQLHAAGARLIVADIHGAKAEQAREQFGAQVVSTTAITSVAADVFAPCALGAVITPAVAEGCQFKIVAGGANNQLASLDEGDTLQRRGIFYAPDFLINAGGIISCAREYLGGAEEAAVLAEVARIRERVFALAQRVDKSGLAPAREAVNWAQEKLAPLAP</sequence>
<keyword evidence="2 6" id="KW-0560">Oxidoreductase</keyword>
<evidence type="ECO:0000256" key="2">
    <source>
        <dbReference type="ARBA" id="ARBA00023002"/>
    </source>
</evidence>
<dbReference type="GO" id="GO:0000166">
    <property type="term" value="F:nucleotide binding"/>
    <property type="evidence" value="ECO:0007669"/>
    <property type="project" value="UniProtKB-KW"/>
</dbReference>
<protein>
    <submittedName>
        <fullName evidence="8">Glu/Leu/Phe/Val dehydrogenase</fullName>
    </submittedName>
</protein>
<evidence type="ECO:0000259" key="7">
    <source>
        <dbReference type="SMART" id="SM00839"/>
    </source>
</evidence>
<dbReference type="GO" id="GO:0016639">
    <property type="term" value="F:oxidoreductase activity, acting on the CH-NH2 group of donors, NAD or NADP as acceptor"/>
    <property type="evidence" value="ECO:0007669"/>
    <property type="project" value="InterPro"/>
</dbReference>
<name>A0A643FZR3_9BURK</name>
<gene>
    <name evidence="8" type="ORF">F7R26_023305</name>
</gene>
<keyword evidence="5" id="KW-0547">Nucleotide-binding</keyword>
<evidence type="ECO:0000313" key="8">
    <source>
        <dbReference type="EMBL" id="QOT80380.1"/>
    </source>
</evidence>
<feature type="binding site" evidence="5">
    <location>
        <begin position="211"/>
        <end position="216"/>
    </location>
    <ligand>
        <name>NAD(+)</name>
        <dbReference type="ChEBI" id="CHEBI:57540"/>
    </ligand>
</feature>
<dbReference type="PROSITE" id="PS00074">
    <property type="entry name" value="GLFV_DEHYDROGENASE"/>
    <property type="match status" value="1"/>
</dbReference>
<evidence type="ECO:0000256" key="3">
    <source>
        <dbReference type="ARBA" id="ARBA00023027"/>
    </source>
</evidence>
<organism evidence="8 9">
    <name type="scientific">Cupriavidus basilensis</name>
    <dbReference type="NCBI Taxonomy" id="68895"/>
    <lineage>
        <taxon>Bacteria</taxon>
        <taxon>Pseudomonadati</taxon>
        <taxon>Pseudomonadota</taxon>
        <taxon>Betaproteobacteria</taxon>
        <taxon>Burkholderiales</taxon>
        <taxon>Burkholderiaceae</taxon>
        <taxon>Cupriavidus</taxon>
    </lineage>
</organism>
<dbReference type="SUPFAM" id="SSF53223">
    <property type="entry name" value="Aminoacid dehydrogenase-like, N-terminal domain"/>
    <property type="match status" value="1"/>
</dbReference>
<evidence type="ECO:0000256" key="1">
    <source>
        <dbReference type="ARBA" id="ARBA00006382"/>
    </source>
</evidence>
<dbReference type="InterPro" id="IPR036291">
    <property type="entry name" value="NAD(P)-bd_dom_sf"/>
</dbReference>